<evidence type="ECO:0000313" key="4">
    <source>
        <dbReference type="Proteomes" id="UP001289374"/>
    </source>
</evidence>
<keyword evidence="1" id="KW-0862">Zinc</keyword>
<dbReference type="EMBL" id="JACGWL010000003">
    <property type="protein sequence ID" value="KAK4405072.1"/>
    <property type="molecule type" value="Genomic_DNA"/>
</dbReference>
<evidence type="ECO:0000256" key="1">
    <source>
        <dbReference type="PROSITE-ProRule" id="PRU00047"/>
    </source>
</evidence>
<gene>
    <name evidence="3" type="ORF">Sango_0513700</name>
</gene>
<comment type="caution">
    <text evidence="3">The sequence shown here is derived from an EMBL/GenBank/DDBJ whole genome shotgun (WGS) entry which is preliminary data.</text>
</comment>
<dbReference type="PROSITE" id="PS50158">
    <property type="entry name" value="ZF_CCHC"/>
    <property type="match status" value="1"/>
</dbReference>
<protein>
    <recommendedName>
        <fullName evidence="2">CCHC-type domain-containing protein</fullName>
    </recommendedName>
</protein>
<proteinExistence type="predicted"/>
<organism evidence="3 4">
    <name type="scientific">Sesamum angolense</name>
    <dbReference type="NCBI Taxonomy" id="2727404"/>
    <lineage>
        <taxon>Eukaryota</taxon>
        <taxon>Viridiplantae</taxon>
        <taxon>Streptophyta</taxon>
        <taxon>Embryophyta</taxon>
        <taxon>Tracheophyta</taxon>
        <taxon>Spermatophyta</taxon>
        <taxon>Magnoliopsida</taxon>
        <taxon>eudicotyledons</taxon>
        <taxon>Gunneridae</taxon>
        <taxon>Pentapetalae</taxon>
        <taxon>asterids</taxon>
        <taxon>lamiids</taxon>
        <taxon>Lamiales</taxon>
        <taxon>Pedaliaceae</taxon>
        <taxon>Sesamum</taxon>
    </lineage>
</organism>
<dbReference type="InterPro" id="IPR001878">
    <property type="entry name" value="Znf_CCHC"/>
</dbReference>
<keyword evidence="4" id="KW-1185">Reference proteome</keyword>
<dbReference type="SMART" id="SM00343">
    <property type="entry name" value="ZnF_C2HC"/>
    <property type="match status" value="1"/>
</dbReference>
<dbReference type="Proteomes" id="UP001289374">
    <property type="component" value="Unassembled WGS sequence"/>
</dbReference>
<dbReference type="InterPro" id="IPR036875">
    <property type="entry name" value="Znf_CCHC_sf"/>
</dbReference>
<sequence>MLRALDEFNISEDNTSVHTQRNLITNLHKDPRSLGRLLLRWFGRYARLFFGNSCVAAAIVWVRFVKAQTFGYMADQSGISNRWEAMEVRLHRIEKLVVGGPASSGTDGKFEYWILNLFGHERRAKELENFLWDVKTYFQAARVTDAGKVSTKSMYLTGYAKLWWCSHLLDDANANREPIETWKVKPWAQIQLRRQGVKDLPSAIAAADRLDDFKVANDPEQRNDDSGEDNAKFSKKFKKKEKAKKVVIETFEPRAVERPRADCFICGNLEHRARECPECGKLNAIVAE</sequence>
<dbReference type="GO" id="GO:0003676">
    <property type="term" value="F:nucleic acid binding"/>
    <property type="evidence" value="ECO:0007669"/>
    <property type="project" value="InterPro"/>
</dbReference>
<evidence type="ECO:0000313" key="3">
    <source>
        <dbReference type="EMBL" id="KAK4405072.1"/>
    </source>
</evidence>
<accession>A0AAE1X585</accession>
<dbReference type="Pfam" id="PF00098">
    <property type="entry name" value="zf-CCHC"/>
    <property type="match status" value="1"/>
</dbReference>
<keyword evidence="1" id="KW-0863">Zinc-finger</keyword>
<feature type="domain" description="CCHC-type" evidence="2">
    <location>
        <begin position="263"/>
        <end position="278"/>
    </location>
</feature>
<keyword evidence="1" id="KW-0479">Metal-binding</keyword>
<name>A0AAE1X585_9LAMI</name>
<reference evidence="3" key="2">
    <citation type="journal article" date="2024" name="Plant">
        <title>Genomic evolution and insights into agronomic trait innovations of Sesamum species.</title>
        <authorList>
            <person name="Miao H."/>
            <person name="Wang L."/>
            <person name="Qu L."/>
            <person name="Liu H."/>
            <person name="Sun Y."/>
            <person name="Le M."/>
            <person name="Wang Q."/>
            <person name="Wei S."/>
            <person name="Zheng Y."/>
            <person name="Lin W."/>
            <person name="Duan Y."/>
            <person name="Cao H."/>
            <person name="Xiong S."/>
            <person name="Wang X."/>
            <person name="Wei L."/>
            <person name="Li C."/>
            <person name="Ma Q."/>
            <person name="Ju M."/>
            <person name="Zhao R."/>
            <person name="Li G."/>
            <person name="Mu C."/>
            <person name="Tian Q."/>
            <person name="Mei H."/>
            <person name="Zhang T."/>
            <person name="Gao T."/>
            <person name="Zhang H."/>
        </authorList>
    </citation>
    <scope>NUCLEOTIDE SEQUENCE</scope>
    <source>
        <strain evidence="3">K16</strain>
    </source>
</reference>
<dbReference type="AlphaFoldDB" id="A0AAE1X585"/>
<reference evidence="3" key="1">
    <citation type="submission" date="2020-06" db="EMBL/GenBank/DDBJ databases">
        <authorList>
            <person name="Li T."/>
            <person name="Hu X."/>
            <person name="Zhang T."/>
            <person name="Song X."/>
            <person name="Zhang H."/>
            <person name="Dai N."/>
            <person name="Sheng W."/>
            <person name="Hou X."/>
            <person name="Wei L."/>
        </authorList>
    </citation>
    <scope>NUCLEOTIDE SEQUENCE</scope>
    <source>
        <strain evidence="3">K16</strain>
        <tissue evidence="3">Leaf</tissue>
    </source>
</reference>
<dbReference type="GO" id="GO:0008270">
    <property type="term" value="F:zinc ion binding"/>
    <property type="evidence" value="ECO:0007669"/>
    <property type="project" value="UniProtKB-KW"/>
</dbReference>
<evidence type="ECO:0000259" key="2">
    <source>
        <dbReference type="PROSITE" id="PS50158"/>
    </source>
</evidence>
<dbReference type="SUPFAM" id="SSF57756">
    <property type="entry name" value="Retrovirus zinc finger-like domains"/>
    <property type="match status" value="1"/>
</dbReference>